<dbReference type="KEGG" id="plig:NAG76_17080"/>
<evidence type="ECO:0000259" key="1">
    <source>
        <dbReference type="Pfam" id="PF01636"/>
    </source>
</evidence>
<dbReference type="Gene3D" id="3.90.1200.10">
    <property type="match status" value="1"/>
</dbReference>
<dbReference type="PANTHER" id="PTHR40086:SF1">
    <property type="entry name" value="CELL CYCLE REGULATOR CCRZ"/>
    <property type="match status" value="1"/>
</dbReference>
<dbReference type="PANTHER" id="PTHR40086">
    <property type="entry name" value="PHOSPHOTRANSFERASE YTMP-RELATED"/>
    <property type="match status" value="1"/>
</dbReference>
<gene>
    <name evidence="2" type="ORF">NAG76_17080</name>
</gene>
<organism evidence="2 3">
    <name type="scientific">Candidatus Pristimantibacillus lignocellulolyticus</name>
    <dbReference type="NCBI Taxonomy" id="2994561"/>
    <lineage>
        <taxon>Bacteria</taxon>
        <taxon>Bacillati</taxon>
        <taxon>Bacillota</taxon>
        <taxon>Bacilli</taxon>
        <taxon>Bacillales</taxon>
        <taxon>Paenibacillaceae</taxon>
        <taxon>Candidatus Pristimantibacillus</taxon>
    </lineage>
</organism>
<dbReference type="SUPFAM" id="SSF56112">
    <property type="entry name" value="Protein kinase-like (PK-like)"/>
    <property type="match status" value="1"/>
</dbReference>
<dbReference type="Pfam" id="PF01636">
    <property type="entry name" value="APH"/>
    <property type="match status" value="1"/>
</dbReference>
<protein>
    <submittedName>
        <fullName evidence="2">Aminoglycoside phosphotransferase family protein</fullName>
    </submittedName>
</protein>
<reference evidence="2" key="1">
    <citation type="submission" date="2022-05" db="EMBL/GenBank/DDBJ databases">
        <title>Novel bacterial taxa in a minimal lignocellulolytic consortium and its capacity to transform plastics disclosed by genome-resolved metagenomics.</title>
        <authorList>
            <person name="Rodriguez C.A.D."/>
            <person name="Diaz-Garcia L."/>
            <person name="Herrera K."/>
            <person name="Tarazona N.A."/>
            <person name="Sproer C."/>
            <person name="Overmann J."/>
            <person name="Jimenez D.J."/>
        </authorList>
    </citation>
    <scope>NUCLEOTIDE SEQUENCE</scope>
    <source>
        <strain evidence="2">MAG5</strain>
    </source>
</reference>
<dbReference type="AlphaFoldDB" id="A0A9J6ZBS3"/>
<feature type="domain" description="Aminoglycoside phosphotransferase" evidence="1">
    <location>
        <begin position="36"/>
        <end position="279"/>
    </location>
</feature>
<dbReference type="InterPro" id="IPR011009">
    <property type="entry name" value="Kinase-like_dom_sf"/>
</dbReference>
<dbReference type="Proteomes" id="UP001056756">
    <property type="component" value="Chromosome"/>
</dbReference>
<sequence length="347" mass="40924">MELNFNENQIKLWVAKNFQSLGLDGSKLGVRYIYNPGGFVNQSYRVTDGETTIHIKLARTEKAHRLKQWASISEHLSIHYKAPRLIGEITEELIEGYTYGLVFRFIEGKSLSSVSNSKPITENILHLLHQLHRDKEIEQMIRNDDQYEVQNKLQEDMQDDLHDYSYADAFKEEYINRFLEDLNIIRSKQHLLNFVTSDSINWFENEVVALEQLVRSTASFQQKALDVVHNDMNGENVLVDNDHDCWIIDWDDLTVRGDAAMDYSVLLWPKYNEQEWSYWSELVLTLAGKELFERLQFYFRAKLLDDVIDVLADYIEAEEIPELKEITQKRAKEIHLRAYSEYKKLYL</sequence>
<dbReference type="EMBL" id="CP097899">
    <property type="protein sequence ID" value="URN93531.1"/>
    <property type="molecule type" value="Genomic_DNA"/>
</dbReference>
<proteinExistence type="predicted"/>
<evidence type="ECO:0000313" key="2">
    <source>
        <dbReference type="EMBL" id="URN93531.1"/>
    </source>
</evidence>
<dbReference type="InterPro" id="IPR052077">
    <property type="entry name" value="CcrZ_PhaseVar_Mediator"/>
</dbReference>
<accession>A0A9J6ZBS3</accession>
<evidence type="ECO:0000313" key="3">
    <source>
        <dbReference type="Proteomes" id="UP001056756"/>
    </source>
</evidence>
<dbReference type="InterPro" id="IPR002575">
    <property type="entry name" value="Aminoglycoside_PTrfase"/>
</dbReference>
<name>A0A9J6ZBS3_9BACL</name>